<feature type="non-terminal residue" evidence="5">
    <location>
        <position position="129"/>
    </location>
</feature>
<evidence type="ECO:0008006" key="7">
    <source>
        <dbReference type="Google" id="ProtNLM"/>
    </source>
</evidence>
<dbReference type="InterPro" id="IPR036396">
    <property type="entry name" value="Cyt_P450_sf"/>
</dbReference>
<keyword evidence="3" id="KW-0408">Iron</keyword>
<evidence type="ECO:0000256" key="2">
    <source>
        <dbReference type="ARBA" id="ARBA00022723"/>
    </source>
</evidence>
<dbReference type="InterPro" id="IPR001128">
    <property type="entry name" value="Cyt_P450"/>
</dbReference>
<dbReference type="GO" id="GO:0008395">
    <property type="term" value="F:steroid hydroxylase activity"/>
    <property type="evidence" value="ECO:0007669"/>
    <property type="project" value="TreeGrafter"/>
</dbReference>
<evidence type="ECO:0000313" key="5">
    <source>
        <dbReference type="EMBL" id="CAL4151728.1"/>
    </source>
</evidence>
<dbReference type="AlphaFoldDB" id="A0AAV2S171"/>
<organism evidence="5 6">
    <name type="scientific">Meganyctiphanes norvegica</name>
    <name type="common">Northern krill</name>
    <name type="synonym">Thysanopoda norvegica</name>
    <dbReference type="NCBI Taxonomy" id="48144"/>
    <lineage>
        <taxon>Eukaryota</taxon>
        <taxon>Metazoa</taxon>
        <taxon>Ecdysozoa</taxon>
        <taxon>Arthropoda</taxon>
        <taxon>Crustacea</taxon>
        <taxon>Multicrustacea</taxon>
        <taxon>Malacostraca</taxon>
        <taxon>Eumalacostraca</taxon>
        <taxon>Eucarida</taxon>
        <taxon>Euphausiacea</taxon>
        <taxon>Euphausiidae</taxon>
        <taxon>Meganyctiphanes</taxon>
    </lineage>
</organism>
<dbReference type="GO" id="GO:0006082">
    <property type="term" value="P:organic acid metabolic process"/>
    <property type="evidence" value="ECO:0007669"/>
    <property type="project" value="TreeGrafter"/>
</dbReference>
<dbReference type="GO" id="GO:0020037">
    <property type="term" value="F:heme binding"/>
    <property type="evidence" value="ECO:0007669"/>
    <property type="project" value="InterPro"/>
</dbReference>
<reference evidence="5 6" key="1">
    <citation type="submission" date="2024-05" db="EMBL/GenBank/DDBJ databases">
        <authorList>
            <person name="Wallberg A."/>
        </authorList>
    </citation>
    <scope>NUCLEOTIDE SEQUENCE [LARGE SCALE GENOMIC DNA]</scope>
</reference>
<comment type="similarity">
    <text evidence="1">Belongs to the cytochrome P450 family.</text>
</comment>
<dbReference type="GO" id="GO:0005506">
    <property type="term" value="F:iron ion binding"/>
    <property type="evidence" value="ECO:0007669"/>
    <property type="project" value="InterPro"/>
</dbReference>
<feature type="non-terminal residue" evidence="5">
    <location>
        <position position="1"/>
    </location>
</feature>
<proteinExistence type="inferred from homology"/>
<dbReference type="Gene3D" id="1.10.630.10">
    <property type="entry name" value="Cytochrome P450"/>
    <property type="match status" value="1"/>
</dbReference>
<keyword evidence="6" id="KW-1185">Reference proteome</keyword>
<dbReference type="InterPro" id="IPR050182">
    <property type="entry name" value="Cytochrome_P450_fam2"/>
</dbReference>
<keyword evidence="4" id="KW-0503">Monooxygenase</keyword>
<gene>
    <name evidence="5" type="ORF">MNOR_LOCUS30825</name>
</gene>
<dbReference type="EMBL" id="CAXKWB010038475">
    <property type="protein sequence ID" value="CAL4151728.1"/>
    <property type="molecule type" value="Genomic_DNA"/>
</dbReference>
<comment type="caution">
    <text evidence="5">The sequence shown here is derived from an EMBL/GenBank/DDBJ whole genome shotgun (WGS) entry which is preliminary data.</text>
</comment>
<dbReference type="PANTHER" id="PTHR24300:SF403">
    <property type="entry name" value="CYTOCHROME P450 306A1"/>
    <property type="match status" value="1"/>
</dbReference>
<protein>
    <recommendedName>
        <fullName evidence="7">Cytochrome P450</fullName>
    </recommendedName>
</protein>
<accession>A0AAV2S171</accession>
<name>A0AAV2S171_MEGNR</name>
<evidence type="ECO:0000256" key="1">
    <source>
        <dbReference type="ARBA" id="ARBA00010617"/>
    </source>
</evidence>
<keyword evidence="2" id="KW-0479">Metal-binding</keyword>
<evidence type="ECO:0000256" key="3">
    <source>
        <dbReference type="ARBA" id="ARBA00023004"/>
    </source>
</evidence>
<dbReference type="Proteomes" id="UP001497623">
    <property type="component" value="Unassembled WGS sequence"/>
</dbReference>
<dbReference type="Pfam" id="PF00067">
    <property type="entry name" value="p450"/>
    <property type="match status" value="1"/>
</dbReference>
<dbReference type="SUPFAM" id="SSF48264">
    <property type="entry name" value="Cytochrome P450"/>
    <property type="match status" value="1"/>
</dbReference>
<dbReference type="GO" id="GO:0005737">
    <property type="term" value="C:cytoplasm"/>
    <property type="evidence" value="ECO:0007669"/>
    <property type="project" value="TreeGrafter"/>
</dbReference>
<keyword evidence="4" id="KW-0560">Oxidoreductase</keyword>
<dbReference type="GO" id="GO:0016712">
    <property type="term" value="F:oxidoreductase activity, acting on paired donors, with incorporation or reduction of molecular oxygen, reduced flavin or flavoprotein as one donor, and incorporation of one atom of oxygen"/>
    <property type="evidence" value="ECO:0007669"/>
    <property type="project" value="TreeGrafter"/>
</dbReference>
<sequence length="129" mass="14699">IVILLIKKSRAQNRFPPGVWGIPFLGYIPYNGLTRHIRYLTGKYGPIFHMKLGSRVFVVLSDYHLIKSAFTNPNIQGRPDFFSFGIFKNFQNLGIAISNGPVWKSGRKFAIRHLRDFGMGKSSLEISIQ</sequence>
<dbReference type="GO" id="GO:0006805">
    <property type="term" value="P:xenobiotic metabolic process"/>
    <property type="evidence" value="ECO:0007669"/>
    <property type="project" value="TreeGrafter"/>
</dbReference>
<evidence type="ECO:0000313" key="6">
    <source>
        <dbReference type="Proteomes" id="UP001497623"/>
    </source>
</evidence>
<evidence type="ECO:0000256" key="4">
    <source>
        <dbReference type="ARBA" id="ARBA00023033"/>
    </source>
</evidence>
<dbReference type="PANTHER" id="PTHR24300">
    <property type="entry name" value="CYTOCHROME P450 508A4-RELATED"/>
    <property type="match status" value="1"/>
</dbReference>